<feature type="repeat" description="ANK" evidence="1">
    <location>
        <begin position="940"/>
        <end position="972"/>
    </location>
</feature>
<keyword evidence="1" id="KW-0040">ANK repeat</keyword>
<dbReference type="EMBL" id="AHGT01000037">
    <property type="protein sequence ID" value="ESU36892.1"/>
    <property type="molecule type" value="Genomic_DNA"/>
</dbReference>
<dbReference type="InterPro" id="IPR036770">
    <property type="entry name" value="Ankyrin_rpt-contain_sf"/>
</dbReference>
<dbReference type="VEuPathDB" id="GiardiaDB:DHA2_152437"/>
<dbReference type="FunFam" id="1.25.40.20:FF:000954">
    <property type="entry name" value="Uncharacterized protein"/>
    <property type="match status" value="1"/>
</dbReference>
<dbReference type="VEuPathDB" id="GiardiaDB:GL50803_0093294"/>
<dbReference type="PANTHER" id="PTHR24168">
    <property type="entry name" value="KN MOTIF AND ANKYRIN REPEAT DOMAIN-CONTAINING"/>
    <property type="match status" value="1"/>
</dbReference>
<dbReference type="GO" id="GO:0030837">
    <property type="term" value="P:negative regulation of actin filament polymerization"/>
    <property type="evidence" value="ECO:0007669"/>
    <property type="project" value="InterPro"/>
</dbReference>
<dbReference type="PROSITE" id="PS50297">
    <property type="entry name" value="ANK_REP_REGION"/>
    <property type="match status" value="1"/>
</dbReference>
<evidence type="ECO:0000313" key="4">
    <source>
        <dbReference type="Proteomes" id="UP000018320"/>
    </source>
</evidence>
<dbReference type="Gene3D" id="1.25.40.20">
    <property type="entry name" value="Ankyrin repeat-containing domain"/>
    <property type="match status" value="1"/>
</dbReference>
<dbReference type="Pfam" id="PF12796">
    <property type="entry name" value="Ank_2"/>
    <property type="match status" value="1"/>
</dbReference>
<dbReference type="AlphaFoldDB" id="V6TER1"/>
<evidence type="ECO:0000313" key="3">
    <source>
        <dbReference type="EMBL" id="ESU36892.1"/>
    </source>
</evidence>
<protein>
    <submittedName>
        <fullName evidence="3">Uncharacterized protein</fullName>
    </submittedName>
</protein>
<dbReference type="GO" id="GO:0005856">
    <property type="term" value="C:cytoskeleton"/>
    <property type="evidence" value="ECO:0007669"/>
    <property type="project" value="TreeGrafter"/>
</dbReference>
<dbReference type="GO" id="GO:0005737">
    <property type="term" value="C:cytoplasm"/>
    <property type="evidence" value="ECO:0007669"/>
    <property type="project" value="TreeGrafter"/>
</dbReference>
<name>V6TER1_GIAIN</name>
<organism evidence="3 4">
    <name type="scientific">Giardia intestinalis</name>
    <name type="common">Giardia lamblia</name>
    <dbReference type="NCBI Taxonomy" id="5741"/>
    <lineage>
        <taxon>Eukaryota</taxon>
        <taxon>Metamonada</taxon>
        <taxon>Diplomonadida</taxon>
        <taxon>Hexamitidae</taxon>
        <taxon>Giardiinae</taxon>
        <taxon>Giardia</taxon>
    </lineage>
</organism>
<dbReference type="PANTHER" id="PTHR24168:SF21">
    <property type="entry name" value="KANK, ISOFORM D"/>
    <property type="match status" value="1"/>
</dbReference>
<comment type="caution">
    <text evidence="3">The sequence shown here is derived from an EMBL/GenBank/DDBJ whole genome shotgun (WGS) entry which is preliminary data.</text>
</comment>
<dbReference type="SMART" id="SM00248">
    <property type="entry name" value="ANK"/>
    <property type="match status" value="3"/>
</dbReference>
<proteinExistence type="predicted"/>
<accession>V6TER1</accession>
<gene>
    <name evidence="3" type="ORF">DHA2_152437</name>
</gene>
<reference evidence="3 4" key="2">
    <citation type="journal article" date="2013" name="Genome Biol. Evol.">
        <title>Genome sequencing of Giardia lamblia genotypes A2 and B isolates (DH and GS) and comparative analysis with the genomes of genotypes A1 and E (WB and Pig).</title>
        <authorList>
            <person name="Adam R.D."/>
            <person name="Dahlstrom E.W."/>
            <person name="Martens C.A."/>
            <person name="Bruno D.P."/>
            <person name="Barbian K.D."/>
            <person name="Ricklefs S.M."/>
            <person name="Hernandez M.M."/>
            <person name="Narla N.P."/>
            <person name="Patel R.B."/>
            <person name="Porcella S.F."/>
            <person name="Nash T.E."/>
        </authorList>
    </citation>
    <scope>NUCLEOTIDE SEQUENCE [LARGE SCALE GENOMIC DNA]</scope>
    <source>
        <strain evidence="3 4">DH</strain>
    </source>
</reference>
<evidence type="ECO:0000256" key="1">
    <source>
        <dbReference type="PROSITE-ProRule" id="PRU00023"/>
    </source>
</evidence>
<dbReference type="PROSITE" id="PS50088">
    <property type="entry name" value="ANK_REPEAT"/>
    <property type="match status" value="1"/>
</dbReference>
<sequence length="1001" mass="111582">MMNAPPPVIPSLPPLEPQDDGSFYSVLEATVQIFPSGAVELISNVIRRLKEKRKILASFDMSIHMDTVYECYLLAKDLLFMLPWESPEIKAPSEQAMLIWSTGSSLTIIANSVLLDIVALLYNTVSACYTLAASNAKAIHHSVGYILQAANMISETLQQVDSTFSTLDGTLLNRDVLQALEHFSRALAMDLISTSPELTEEHDSVTRYRQQASKLYKKVAVHRSQPDSLVCKGLFAISESILDLADIRSDLLYINIASLACTRYRAQNLVEENYTWAIFCCQRLLGDAASNADTDIREYLAYAKQILEQFVTSTNRCGTKRITDFTLTNQDEVELQFLSRTSVPVYGTCVQPTLAPLVCRKLLMDYSDKVDTALTSGDHKEDLRDDLLNIYQTFADYHSFKNTEYPIDIRDGMNCLRELLISTYGVSLAPLSMPDPDFSSDDVNEIRAQFHKLLKERDKEIDRLRNLCINISSSIPYTPNHNLLDEVMLGMAPTPAYDIQSSKMNLNDLLLSQPISDVLARKNAEISRLQERLAAQDPRSLESEEPGAAARIQALEEALQARDEELARLQAAAAEPAIDYPALLRAAEEARAADEARHQQALDDLRQQLRANEQADRAAIQSALGRLAEKVKENEGLSKRLEDAVASGAASPRLAQTTTDYDALLAEKDREIKRLQEALLSQPTGDVLAQKVSDESKPVDDLFLATHSSSLHDRAHEPTLAELQRELEDLRKDNALLRLTKADHARSNINPLSEKELKDRVFKYKSGYLRKAIQLRESEDARLRLQAENSALSSAIAELKAKQFAEPDKTNPVLPSNGLTLTDLHHLGSDVSLSDALVQEVEDLRGEVKRYKKAYLAKSQAYNEQEERLQGIMGSVGYLPDVITPVSSPRTSIPNTIGQQVILTDLVDWYGNTRLMQAVALGNEADIKAYLIQSGKQNRDGWSALMFAAQQGNMRAVKLLIDKEADLVRNDGMTAYKLAVENGHTEIANLLKTQTSTWRGR</sequence>
<evidence type="ECO:0000256" key="2">
    <source>
        <dbReference type="SAM" id="Coils"/>
    </source>
</evidence>
<reference evidence="4" key="1">
    <citation type="submission" date="2012-02" db="EMBL/GenBank/DDBJ databases">
        <title>Genome sequencing of Giardia lamblia Genotypes A2 and B isolates (DH and GS) and comparative analysis with the genomes of Genotypes A1 and E (WB and Pig).</title>
        <authorList>
            <person name="Adam R."/>
            <person name="Dahlstrom E."/>
            <person name="Martens C."/>
            <person name="Bruno D."/>
            <person name="Barbian K."/>
            <person name="Porcella S.F."/>
            <person name="Nash T."/>
        </authorList>
    </citation>
    <scope>NUCLEOTIDE SEQUENCE</scope>
    <source>
        <strain evidence="4">DH</strain>
    </source>
</reference>
<dbReference type="SUPFAM" id="SSF48403">
    <property type="entry name" value="Ankyrin repeat"/>
    <property type="match status" value="1"/>
</dbReference>
<dbReference type="InterPro" id="IPR002110">
    <property type="entry name" value="Ankyrin_rpt"/>
</dbReference>
<dbReference type="Proteomes" id="UP000018320">
    <property type="component" value="Unassembled WGS sequence"/>
</dbReference>
<keyword evidence="2" id="KW-0175">Coiled coil</keyword>
<feature type="coiled-coil region" evidence="2">
    <location>
        <begin position="552"/>
        <end position="615"/>
    </location>
</feature>
<dbReference type="InterPro" id="IPR047184">
    <property type="entry name" value="KANK1-4"/>
</dbReference>